<organism evidence="3 4">
    <name type="scientific">Streptomyces sanglieri</name>
    <dbReference type="NCBI Taxonomy" id="193460"/>
    <lineage>
        <taxon>Bacteria</taxon>
        <taxon>Bacillati</taxon>
        <taxon>Actinomycetota</taxon>
        <taxon>Actinomycetes</taxon>
        <taxon>Kitasatosporales</taxon>
        <taxon>Streptomycetaceae</taxon>
        <taxon>Streptomyces</taxon>
    </lineage>
</organism>
<comment type="caution">
    <text evidence="3">The sequence shown here is derived from an EMBL/GenBank/DDBJ whole genome shotgun (WGS) entry which is preliminary data.</text>
</comment>
<evidence type="ECO:0000313" key="2">
    <source>
        <dbReference type="EMBL" id="MFD0622171.1"/>
    </source>
</evidence>
<feature type="region of interest" description="Disordered" evidence="1">
    <location>
        <begin position="389"/>
        <end position="417"/>
    </location>
</feature>
<evidence type="ECO:0000313" key="4">
    <source>
        <dbReference type="Proteomes" id="UP001596915"/>
    </source>
</evidence>
<feature type="region of interest" description="Disordered" evidence="1">
    <location>
        <begin position="153"/>
        <end position="177"/>
    </location>
</feature>
<proteinExistence type="predicted"/>
<name>A0ABW2WR52_9ACTN</name>
<reference evidence="3" key="1">
    <citation type="journal article" date="2014" name="Int. J. Syst. Evol. Microbiol.">
        <title>Complete genome of a new Firmicutes species belonging to the dominant human colonic microbiota ('Ruminococcus bicirculans') reveals two chromosomes and a selective capacity to utilize plant glucans.</title>
        <authorList>
            <consortium name="NISC Comparative Sequencing Program"/>
            <person name="Wegmann U."/>
            <person name="Louis P."/>
            <person name="Goesmann A."/>
            <person name="Henrissat B."/>
            <person name="Duncan S.H."/>
            <person name="Flint H.J."/>
        </authorList>
    </citation>
    <scope>NUCLEOTIDE SEQUENCE</scope>
    <source>
        <strain evidence="3">JCM 12607</strain>
    </source>
</reference>
<dbReference type="Proteomes" id="UP001596915">
    <property type="component" value="Unassembled WGS sequence"/>
</dbReference>
<evidence type="ECO:0000256" key="1">
    <source>
        <dbReference type="SAM" id="MobiDB-lite"/>
    </source>
</evidence>
<accession>A0ABW2WR52</accession>
<dbReference type="EMBL" id="JBHTGL010000005">
    <property type="protein sequence ID" value="MFD0622171.1"/>
    <property type="molecule type" value="Genomic_DNA"/>
</dbReference>
<protein>
    <submittedName>
        <fullName evidence="3">Uncharacterized protein</fullName>
    </submittedName>
</protein>
<gene>
    <name evidence="2" type="ORF">ACFQ2K_04420</name>
    <name evidence="3" type="ORF">ACFQ2K_06030</name>
</gene>
<sequence length="417" mass="45475">MMGKAARLRRERPLALTFCDVDFERGSRAHGRGVAPAPPEGWVIGRAGLVHAEWDGSQLRFTGEDLIDGPRPASRMINALQGKQLVVGHGILTADLRAAVMVTDVPDSLLRRTVDTLAFAHRIRGKKYPAGCGLSALAKANLVDLRAKLAQPSSAPGLRPGGGMHGISPTRGDSDPRDDARLVARIWQTMVTTRALAWGAGSSSWTHHEGNTRSGTPAGTAALAQANIDELVGRQRQIEAAEWAQRVRNEGRVMRPTHLDLLAASLAQQARADLPEPRQIRELADVMQEAGHIPEDCTLEVEDLLTACQCLGPRQNADVRTRILSGRKLTKALRMNVAFALWEISHPEWMAEFWRWYHLSKSTATGVIRTEQLKQEQWQIRGRIAATVAPLPGPAQGPVPGQTRSPKLKSASEEATT</sequence>
<reference evidence="3" key="3">
    <citation type="submission" date="2024-09" db="EMBL/GenBank/DDBJ databases">
        <authorList>
            <person name="Sun Q."/>
            <person name="Mori K."/>
        </authorList>
    </citation>
    <scope>NUCLEOTIDE SEQUENCE</scope>
    <source>
        <strain evidence="3">JCM 12607</strain>
    </source>
</reference>
<keyword evidence="4" id="KW-1185">Reference proteome</keyword>
<evidence type="ECO:0000313" key="3">
    <source>
        <dbReference type="EMBL" id="MFD0622455.1"/>
    </source>
</evidence>
<dbReference type="EMBL" id="JBHTGL010000006">
    <property type="protein sequence ID" value="MFD0622455.1"/>
    <property type="molecule type" value="Genomic_DNA"/>
</dbReference>
<reference evidence="4" key="2">
    <citation type="journal article" date="2019" name="Int. J. Syst. Evol. Microbiol.">
        <title>The Global Catalogue of Microorganisms (GCM) 10K type strain sequencing project: providing services to taxonomists for standard genome sequencing and annotation.</title>
        <authorList>
            <consortium name="The Broad Institute Genomics Platform"/>
            <consortium name="The Broad Institute Genome Sequencing Center for Infectious Disease"/>
            <person name="Wu L."/>
            <person name="Ma J."/>
        </authorList>
    </citation>
    <scope>NUCLEOTIDE SEQUENCE [LARGE SCALE GENOMIC DNA]</scope>
    <source>
        <strain evidence="4">JCM 12607</strain>
    </source>
</reference>